<sequence>SSTDIDVAGRLHPNMMKCKKVSKVERGKDKLFLATVKREMKA</sequence>
<proteinExistence type="predicted"/>
<accession>A0A0F9B3L2</accession>
<reference evidence="1" key="1">
    <citation type="journal article" date="2015" name="Nature">
        <title>Complex archaea that bridge the gap between prokaryotes and eukaryotes.</title>
        <authorList>
            <person name="Spang A."/>
            <person name="Saw J.H."/>
            <person name="Jorgensen S.L."/>
            <person name="Zaremba-Niedzwiedzka K."/>
            <person name="Martijn J."/>
            <person name="Lind A.E."/>
            <person name="van Eijk R."/>
            <person name="Schleper C."/>
            <person name="Guy L."/>
            <person name="Ettema T.J."/>
        </authorList>
    </citation>
    <scope>NUCLEOTIDE SEQUENCE</scope>
</reference>
<protein>
    <submittedName>
        <fullName evidence="1">Uncharacterized protein</fullName>
    </submittedName>
</protein>
<comment type="caution">
    <text evidence="1">The sequence shown here is derived from an EMBL/GenBank/DDBJ whole genome shotgun (WGS) entry which is preliminary data.</text>
</comment>
<gene>
    <name evidence="1" type="ORF">LCGC14_2576440</name>
</gene>
<evidence type="ECO:0000313" key="1">
    <source>
        <dbReference type="EMBL" id="KKL08377.1"/>
    </source>
</evidence>
<dbReference type="AlphaFoldDB" id="A0A0F9B3L2"/>
<feature type="non-terminal residue" evidence="1">
    <location>
        <position position="1"/>
    </location>
</feature>
<dbReference type="EMBL" id="LAZR01042900">
    <property type="protein sequence ID" value="KKL08377.1"/>
    <property type="molecule type" value="Genomic_DNA"/>
</dbReference>
<organism evidence="1">
    <name type="scientific">marine sediment metagenome</name>
    <dbReference type="NCBI Taxonomy" id="412755"/>
    <lineage>
        <taxon>unclassified sequences</taxon>
        <taxon>metagenomes</taxon>
        <taxon>ecological metagenomes</taxon>
    </lineage>
</organism>
<name>A0A0F9B3L2_9ZZZZ</name>